<dbReference type="GO" id="GO:0005737">
    <property type="term" value="C:cytoplasm"/>
    <property type="evidence" value="ECO:0007669"/>
    <property type="project" value="UniProtKB-SubCell"/>
</dbReference>
<keyword evidence="5" id="KW-0963">Cytoplasm</keyword>
<dbReference type="AlphaFoldDB" id="A0A0P1B1N0"/>
<dbReference type="InterPro" id="IPR037381">
    <property type="entry name" value="RFWD3"/>
</dbReference>
<evidence type="ECO:0000313" key="18">
    <source>
        <dbReference type="EMBL" id="CEG47721.1"/>
    </source>
</evidence>
<dbReference type="GO" id="GO:0061630">
    <property type="term" value="F:ubiquitin protein ligase activity"/>
    <property type="evidence" value="ECO:0007669"/>
    <property type="project" value="UniProtKB-EC"/>
</dbReference>
<dbReference type="OMA" id="CLESWEM"/>
<dbReference type="Gene3D" id="2.130.10.10">
    <property type="entry name" value="YVTN repeat-like/Quinoprotein amine dehydrogenase"/>
    <property type="match status" value="1"/>
</dbReference>
<dbReference type="PROSITE" id="PS50089">
    <property type="entry name" value="ZF_RING_2"/>
    <property type="match status" value="1"/>
</dbReference>
<dbReference type="GO" id="GO:0036297">
    <property type="term" value="P:interstrand cross-link repair"/>
    <property type="evidence" value="ECO:0007669"/>
    <property type="project" value="InterPro"/>
</dbReference>
<evidence type="ECO:0000256" key="11">
    <source>
        <dbReference type="ARBA" id="ARBA00023204"/>
    </source>
</evidence>
<keyword evidence="6" id="KW-0853">WD repeat</keyword>
<feature type="region of interest" description="Disordered" evidence="16">
    <location>
        <begin position="1"/>
        <end position="31"/>
    </location>
</feature>
<evidence type="ECO:0000256" key="15">
    <source>
        <dbReference type="SAM" id="Coils"/>
    </source>
</evidence>
<evidence type="ECO:0000256" key="4">
    <source>
        <dbReference type="ARBA" id="ARBA00012483"/>
    </source>
</evidence>
<keyword evidence="12" id="KW-0539">Nucleus</keyword>
<organism evidence="18 19">
    <name type="scientific">Plasmopara halstedii</name>
    <name type="common">Downy mildew of sunflower</name>
    <dbReference type="NCBI Taxonomy" id="4781"/>
    <lineage>
        <taxon>Eukaryota</taxon>
        <taxon>Sar</taxon>
        <taxon>Stramenopiles</taxon>
        <taxon>Oomycota</taxon>
        <taxon>Peronosporomycetes</taxon>
        <taxon>Peronosporales</taxon>
        <taxon>Peronosporaceae</taxon>
        <taxon>Plasmopara</taxon>
    </lineage>
</organism>
<dbReference type="Pfam" id="PF23419">
    <property type="entry name" value="WD40_RFWD3"/>
    <property type="match status" value="1"/>
</dbReference>
<evidence type="ECO:0000256" key="14">
    <source>
        <dbReference type="PROSITE-ProRule" id="PRU00175"/>
    </source>
</evidence>
<protein>
    <recommendedName>
        <fullName evidence="4">RING-type E3 ubiquitin transferase</fullName>
        <ecNumber evidence="4">2.3.2.27</ecNumber>
    </recommendedName>
</protein>
<dbReference type="EMBL" id="CCYD01002679">
    <property type="protein sequence ID" value="CEG47721.1"/>
    <property type="molecule type" value="Genomic_DNA"/>
</dbReference>
<keyword evidence="11" id="KW-0234">DNA repair</keyword>
<evidence type="ECO:0000256" key="6">
    <source>
        <dbReference type="ARBA" id="ARBA00022574"/>
    </source>
</evidence>
<dbReference type="GO" id="GO:0016604">
    <property type="term" value="C:nuclear body"/>
    <property type="evidence" value="ECO:0007669"/>
    <property type="project" value="UniProtKB-SubCell"/>
</dbReference>
<feature type="domain" description="RING-type" evidence="17">
    <location>
        <begin position="109"/>
        <end position="152"/>
    </location>
</feature>
<comment type="subcellular location">
    <subcellularLocation>
        <location evidence="2">Cytoplasm</location>
    </subcellularLocation>
    <subcellularLocation>
        <location evidence="13">Nucleus</location>
        <location evidence="13">Nuclear body</location>
    </subcellularLocation>
</comment>
<dbReference type="PANTHER" id="PTHR16047:SF7">
    <property type="entry name" value="E3 UBIQUITIN-PROTEIN LIGASE RFWD3"/>
    <property type="match status" value="1"/>
</dbReference>
<keyword evidence="10" id="KW-0833">Ubl conjugation pathway</keyword>
<sequence length="645" mass="71417">MPANTELHSANYDGENDFSGSSEDNENDVDNGYNVRWSLHVQPSPAINFVSDSVSVEPFTASEIDDDVQILTAAEAAAAAQNAVDEQKISRRRKRKRSIVNTKVQPTECTICCDDCTITGNHRLVALKCGHLFGKHCIERWICEKHTCPICNACINQTDIFFLFLNHVAVVDNSAIEDMTQKFNQEKVNTSKLEMDVAFLRQKLRRKKEKVQQLYADLTKLRKKYAEMREQQRCMEAFDYQFIQSQSTYNASVDGSPIPCRDLKRSEVACIDRQSCSHPSIVSTSQLPSKIGNLSFSAAVYKYKHLWAVSLLGARVHSIARSCRFVCVGDKQPQGSHGLLILSCQNPARGERLAVHNSEVRDICIHSSEAFALTVAFDGKMAMTCLNDQKVVLQIMLPNGRRQGWSCTFSASDPYAMYCGFQDGSVAKYDYRKPNAGNHGIVESFLLPERQPVHSIKLYKSSEGMEGLAAATFRGLSIWKNVEASPNTSVGATPFAHVPTDQACFSLASDQLHSQKVVLSERSMPTKHSVFDLHSIEIGRRAPNFEFAGHKASSVLSRSAIWSEADGTSIVSSWSQDVGSVTFWDVANHREVDGPDPKTSSRASTATPVVDIQHAVARDSWIDGTALLGTMTARQLCICRLGANL</sequence>
<proteinExistence type="predicted"/>
<dbReference type="InterPro" id="IPR036322">
    <property type="entry name" value="WD40_repeat_dom_sf"/>
</dbReference>
<evidence type="ECO:0000259" key="17">
    <source>
        <dbReference type="PROSITE" id="PS50089"/>
    </source>
</evidence>
<keyword evidence="14" id="KW-0862">Zinc</keyword>
<keyword evidence="14" id="KW-0863">Zinc-finger</keyword>
<dbReference type="GO" id="GO:0016567">
    <property type="term" value="P:protein ubiquitination"/>
    <property type="evidence" value="ECO:0007669"/>
    <property type="project" value="InterPro"/>
</dbReference>
<dbReference type="InterPro" id="IPR056527">
    <property type="entry name" value="WD40_RFWD3"/>
</dbReference>
<dbReference type="EC" id="2.3.2.27" evidence="4"/>
<dbReference type="InterPro" id="IPR013083">
    <property type="entry name" value="Znf_RING/FYVE/PHD"/>
</dbReference>
<dbReference type="GeneID" id="36399920"/>
<dbReference type="SUPFAM" id="SSF50978">
    <property type="entry name" value="WD40 repeat-like"/>
    <property type="match status" value="1"/>
</dbReference>
<keyword evidence="8" id="KW-0677">Repeat</keyword>
<evidence type="ECO:0000256" key="1">
    <source>
        <dbReference type="ARBA" id="ARBA00000900"/>
    </source>
</evidence>
<evidence type="ECO:0000256" key="9">
    <source>
        <dbReference type="ARBA" id="ARBA00022763"/>
    </source>
</evidence>
<dbReference type="RefSeq" id="XP_024584090.1">
    <property type="nucleotide sequence ID" value="XM_024718719.1"/>
</dbReference>
<comment type="pathway">
    <text evidence="3">Protein modification; protein ubiquitination.</text>
</comment>
<feature type="coiled-coil region" evidence="15">
    <location>
        <begin position="190"/>
        <end position="231"/>
    </location>
</feature>
<evidence type="ECO:0000256" key="8">
    <source>
        <dbReference type="ARBA" id="ARBA00022737"/>
    </source>
</evidence>
<dbReference type="Pfam" id="PF13639">
    <property type="entry name" value="zf-RING_2"/>
    <property type="match status" value="1"/>
</dbReference>
<dbReference type="Proteomes" id="UP000054928">
    <property type="component" value="Unassembled WGS sequence"/>
</dbReference>
<dbReference type="SUPFAM" id="SSF57850">
    <property type="entry name" value="RING/U-box"/>
    <property type="match status" value="1"/>
</dbReference>
<dbReference type="GO" id="GO:0008270">
    <property type="term" value="F:zinc ion binding"/>
    <property type="evidence" value="ECO:0007669"/>
    <property type="project" value="UniProtKB-KW"/>
</dbReference>
<keyword evidence="14" id="KW-0479">Metal-binding</keyword>
<evidence type="ECO:0000313" key="19">
    <source>
        <dbReference type="Proteomes" id="UP000054928"/>
    </source>
</evidence>
<keyword evidence="9" id="KW-0227">DNA damage</keyword>
<accession>A0A0P1B1N0</accession>
<keyword evidence="15" id="KW-0175">Coiled coil</keyword>
<dbReference type="OrthoDB" id="5600418at2759"/>
<evidence type="ECO:0000256" key="12">
    <source>
        <dbReference type="ARBA" id="ARBA00023242"/>
    </source>
</evidence>
<reference evidence="19" key="1">
    <citation type="submission" date="2014-09" db="EMBL/GenBank/DDBJ databases">
        <authorList>
            <person name="Sharma Rahul"/>
            <person name="Thines Marco"/>
        </authorList>
    </citation>
    <scope>NUCLEOTIDE SEQUENCE [LARGE SCALE GENOMIC DNA]</scope>
</reference>
<evidence type="ECO:0000256" key="13">
    <source>
        <dbReference type="ARBA" id="ARBA00034306"/>
    </source>
</evidence>
<evidence type="ECO:0000256" key="10">
    <source>
        <dbReference type="ARBA" id="ARBA00022786"/>
    </source>
</evidence>
<dbReference type="STRING" id="4781.A0A0P1B1N0"/>
<evidence type="ECO:0000256" key="7">
    <source>
        <dbReference type="ARBA" id="ARBA00022679"/>
    </source>
</evidence>
<keyword evidence="19" id="KW-1185">Reference proteome</keyword>
<evidence type="ECO:0000256" key="5">
    <source>
        <dbReference type="ARBA" id="ARBA00022490"/>
    </source>
</evidence>
<name>A0A0P1B1N0_PLAHL</name>
<evidence type="ECO:0000256" key="16">
    <source>
        <dbReference type="SAM" id="MobiDB-lite"/>
    </source>
</evidence>
<dbReference type="GO" id="GO:0016874">
    <property type="term" value="F:ligase activity"/>
    <property type="evidence" value="ECO:0007669"/>
    <property type="project" value="UniProtKB-KW"/>
</dbReference>
<evidence type="ECO:0000256" key="3">
    <source>
        <dbReference type="ARBA" id="ARBA00004906"/>
    </source>
</evidence>
<comment type="catalytic activity">
    <reaction evidence="1">
        <text>S-ubiquitinyl-[E2 ubiquitin-conjugating enzyme]-L-cysteine + [acceptor protein]-L-lysine = [E2 ubiquitin-conjugating enzyme]-L-cysteine + N(6)-ubiquitinyl-[acceptor protein]-L-lysine.</text>
        <dbReference type="EC" id="2.3.2.27"/>
    </reaction>
</comment>
<keyword evidence="18" id="KW-0436">Ligase</keyword>
<dbReference type="InterPro" id="IPR015943">
    <property type="entry name" value="WD40/YVTN_repeat-like_dom_sf"/>
</dbReference>
<dbReference type="InterPro" id="IPR001841">
    <property type="entry name" value="Znf_RING"/>
</dbReference>
<dbReference type="PANTHER" id="PTHR16047">
    <property type="entry name" value="RFWD3 PROTEIN"/>
    <property type="match status" value="1"/>
</dbReference>
<dbReference type="Gene3D" id="3.30.40.10">
    <property type="entry name" value="Zinc/RING finger domain, C3HC4 (zinc finger)"/>
    <property type="match status" value="1"/>
</dbReference>
<keyword evidence="7" id="KW-0808">Transferase</keyword>
<evidence type="ECO:0000256" key="2">
    <source>
        <dbReference type="ARBA" id="ARBA00004496"/>
    </source>
</evidence>